<comment type="subunit">
    <text evidence="5 6">Supercomplex made of cofactors A to E. Cofactors A and D function by capturing and stabilizing tubulin in a quasi-native conformation. Cofactor E binds to the cofactor D-tubulin complex; interaction with cofactor C then causes the release of tubulin polypeptides that are committed to the native state.</text>
</comment>
<dbReference type="EMBL" id="CAXLJL010000268">
    <property type="protein sequence ID" value="CAL5135871.1"/>
    <property type="molecule type" value="Genomic_DNA"/>
</dbReference>
<proteinExistence type="inferred from homology"/>
<dbReference type="AlphaFoldDB" id="A0AAV2THR9"/>
<evidence type="ECO:0000256" key="4">
    <source>
        <dbReference type="ARBA" id="ARBA00023186"/>
    </source>
</evidence>
<dbReference type="GO" id="GO:0007023">
    <property type="term" value="P:post-chaperonin tubulin folding pathway"/>
    <property type="evidence" value="ECO:0007669"/>
    <property type="project" value="UniProtKB-UniRule"/>
</dbReference>
<evidence type="ECO:0000256" key="3">
    <source>
        <dbReference type="ARBA" id="ARBA00015002"/>
    </source>
</evidence>
<keyword evidence="6" id="KW-0206">Cytoskeleton</keyword>
<comment type="subcellular location">
    <subcellularLocation>
        <location evidence="6">Cytoplasm</location>
        <location evidence="6">Cytoskeleton</location>
    </subcellularLocation>
</comment>
<dbReference type="Pfam" id="PF02970">
    <property type="entry name" value="TBCA"/>
    <property type="match status" value="1"/>
</dbReference>
<protein>
    <recommendedName>
        <fullName evidence="3 6">Tubulin-specific chaperone A</fullName>
    </recommendedName>
</protein>
<name>A0AAV2THR9_CALDB</name>
<dbReference type="Proteomes" id="UP001497525">
    <property type="component" value="Unassembled WGS sequence"/>
</dbReference>
<dbReference type="PANTHER" id="PTHR21500">
    <property type="entry name" value="TUBULIN-SPECIFIC CHAPERONE A"/>
    <property type="match status" value="1"/>
</dbReference>
<evidence type="ECO:0000256" key="2">
    <source>
        <dbReference type="ARBA" id="ARBA00006806"/>
    </source>
</evidence>
<gene>
    <name evidence="7" type="ORF">CDAUBV1_LOCUS9979</name>
</gene>
<evidence type="ECO:0000256" key="1">
    <source>
        <dbReference type="ARBA" id="ARBA00003046"/>
    </source>
</evidence>
<evidence type="ECO:0000313" key="7">
    <source>
        <dbReference type="EMBL" id="CAL5135871.1"/>
    </source>
</evidence>
<dbReference type="GO" id="GO:0005829">
    <property type="term" value="C:cytosol"/>
    <property type="evidence" value="ECO:0007669"/>
    <property type="project" value="TreeGrafter"/>
</dbReference>
<reference evidence="7" key="1">
    <citation type="submission" date="2024-06" db="EMBL/GenBank/DDBJ databases">
        <authorList>
            <person name="Liu X."/>
            <person name="Lenzi L."/>
            <person name="Haldenby T S."/>
            <person name="Uol C."/>
        </authorList>
    </citation>
    <scope>NUCLEOTIDE SEQUENCE</scope>
</reference>
<keyword evidence="4 6" id="KW-0143">Chaperone</keyword>
<dbReference type="SUPFAM" id="SSF46988">
    <property type="entry name" value="Tubulin chaperone cofactor A"/>
    <property type="match status" value="1"/>
</dbReference>
<dbReference type="InterPro" id="IPR004226">
    <property type="entry name" value="TBCA"/>
</dbReference>
<evidence type="ECO:0000256" key="6">
    <source>
        <dbReference type="RuleBase" id="RU364030"/>
    </source>
</evidence>
<accession>A0AAV2THR9</accession>
<evidence type="ECO:0000256" key="5">
    <source>
        <dbReference type="ARBA" id="ARBA00026055"/>
    </source>
</evidence>
<dbReference type="InterPro" id="IPR036126">
    <property type="entry name" value="TBCA_sf"/>
</dbReference>
<dbReference type="Gene3D" id="1.20.58.90">
    <property type="match status" value="1"/>
</dbReference>
<keyword evidence="6" id="KW-0493">Microtubule</keyword>
<sequence>MADPRLRRLTIGTNVVRRIAKEKTKYEEEVEKQTKVYEDKVAAKADEHDIKMAKALLDESKMMIPDCEIREERALCNLNNLLQECEGDLGDSKEFQEAKAIYAEFSHPAEHT</sequence>
<comment type="similarity">
    <text evidence="2 6">Belongs to the TBCA family.</text>
</comment>
<dbReference type="GO" id="GO:0007021">
    <property type="term" value="P:tubulin complex assembly"/>
    <property type="evidence" value="ECO:0007669"/>
    <property type="project" value="UniProtKB-UniRule"/>
</dbReference>
<dbReference type="GO" id="GO:0005874">
    <property type="term" value="C:microtubule"/>
    <property type="evidence" value="ECO:0007669"/>
    <property type="project" value="UniProtKB-KW"/>
</dbReference>
<organism evidence="7 8">
    <name type="scientific">Calicophoron daubneyi</name>
    <name type="common">Rumen fluke</name>
    <name type="synonym">Paramphistomum daubneyi</name>
    <dbReference type="NCBI Taxonomy" id="300641"/>
    <lineage>
        <taxon>Eukaryota</taxon>
        <taxon>Metazoa</taxon>
        <taxon>Spiralia</taxon>
        <taxon>Lophotrochozoa</taxon>
        <taxon>Platyhelminthes</taxon>
        <taxon>Trematoda</taxon>
        <taxon>Digenea</taxon>
        <taxon>Plagiorchiida</taxon>
        <taxon>Pronocephalata</taxon>
        <taxon>Paramphistomoidea</taxon>
        <taxon>Paramphistomidae</taxon>
        <taxon>Calicophoron</taxon>
    </lineage>
</organism>
<keyword evidence="6" id="KW-0963">Cytoplasm</keyword>
<comment type="caution">
    <text evidence="7">The sequence shown here is derived from an EMBL/GenBank/DDBJ whole genome shotgun (WGS) entry which is preliminary data.</text>
</comment>
<dbReference type="PANTHER" id="PTHR21500:SF0">
    <property type="entry name" value="TUBULIN-SPECIFIC CHAPERONE A"/>
    <property type="match status" value="1"/>
</dbReference>
<evidence type="ECO:0000313" key="8">
    <source>
        <dbReference type="Proteomes" id="UP001497525"/>
    </source>
</evidence>
<comment type="function">
    <text evidence="1">Tubulin-folding protein; involved in the early step of the tubulin folding pathway.</text>
</comment>
<dbReference type="GO" id="GO:0048487">
    <property type="term" value="F:beta-tubulin binding"/>
    <property type="evidence" value="ECO:0007669"/>
    <property type="project" value="InterPro"/>
</dbReference>